<dbReference type="EMBL" id="QVQW01000004">
    <property type="protein sequence ID" value="RKU48545.1"/>
    <property type="molecule type" value="Genomic_DNA"/>
</dbReference>
<sequence length="281" mass="31938">MASHSSDLNVRLQGVPENVLRQIIQSLCLRDRPLERVVLQQVDKYHAIRSSTTARPAKEGDISADEHVTLKRKAEEPATLVCANCKNTYSVADNSDTACSYPTGILDWDQEYFVDTYENDPEPVFEDDPEGFYWTCYDRLKTAPEHVIRTILRTICEDDYSVKRKTSEYLDKFDAKSAATMSASAKRKASDPDVTLCVTCAHPFTEDENSDTACVYHPGELYWNDSEGEFDESLEDPDTEENKRDIPQAFKWDCCGEKGDGKKGCVQTRHEGLDSKRHREE</sequence>
<dbReference type="STRING" id="177199.A0A420YL35"/>
<evidence type="ECO:0000313" key="3">
    <source>
        <dbReference type="Proteomes" id="UP000275385"/>
    </source>
</evidence>
<proteinExistence type="predicted"/>
<keyword evidence="3" id="KW-1185">Reference proteome</keyword>
<dbReference type="OrthoDB" id="5422613at2759"/>
<dbReference type="PANTHER" id="PTHR38167:SF1">
    <property type="entry name" value="C2H2-TYPE DOMAIN-CONTAINING PROTEIN"/>
    <property type="match status" value="1"/>
</dbReference>
<dbReference type="Proteomes" id="UP000275385">
    <property type="component" value="Unassembled WGS sequence"/>
</dbReference>
<name>A0A420YL35_9PEZI</name>
<evidence type="ECO:0000256" key="1">
    <source>
        <dbReference type="SAM" id="MobiDB-lite"/>
    </source>
</evidence>
<protein>
    <submittedName>
        <fullName evidence="2">Uncharacterized protein</fullName>
    </submittedName>
</protein>
<organism evidence="2 3">
    <name type="scientific">Coniochaeta pulveracea</name>
    <dbReference type="NCBI Taxonomy" id="177199"/>
    <lineage>
        <taxon>Eukaryota</taxon>
        <taxon>Fungi</taxon>
        <taxon>Dikarya</taxon>
        <taxon>Ascomycota</taxon>
        <taxon>Pezizomycotina</taxon>
        <taxon>Sordariomycetes</taxon>
        <taxon>Sordariomycetidae</taxon>
        <taxon>Coniochaetales</taxon>
        <taxon>Coniochaetaceae</taxon>
        <taxon>Coniochaeta</taxon>
    </lineage>
</organism>
<feature type="region of interest" description="Disordered" evidence="1">
    <location>
        <begin position="257"/>
        <end position="281"/>
    </location>
</feature>
<reference evidence="2 3" key="1">
    <citation type="submission" date="2018-08" db="EMBL/GenBank/DDBJ databases">
        <title>Draft genome of the lignicolous fungus Coniochaeta pulveracea.</title>
        <authorList>
            <person name="Borstlap C.J."/>
            <person name="De Witt R.N."/>
            <person name="Botha A."/>
            <person name="Volschenk H."/>
        </authorList>
    </citation>
    <scope>NUCLEOTIDE SEQUENCE [LARGE SCALE GENOMIC DNA]</scope>
    <source>
        <strain evidence="2 3">CAB683</strain>
    </source>
</reference>
<comment type="caution">
    <text evidence="2">The sequence shown here is derived from an EMBL/GenBank/DDBJ whole genome shotgun (WGS) entry which is preliminary data.</text>
</comment>
<dbReference type="PANTHER" id="PTHR38167">
    <property type="entry name" value="C2H2-TYPE DOMAIN-CONTAINING PROTEIN"/>
    <property type="match status" value="1"/>
</dbReference>
<dbReference type="AlphaFoldDB" id="A0A420YL35"/>
<evidence type="ECO:0000313" key="2">
    <source>
        <dbReference type="EMBL" id="RKU48545.1"/>
    </source>
</evidence>
<gene>
    <name evidence="2" type="ORF">DL546_007367</name>
</gene>
<accession>A0A420YL35</accession>